<dbReference type="AlphaFoldDB" id="A0A089LR33"/>
<dbReference type="Pfam" id="PF00583">
    <property type="entry name" value="Acetyltransf_1"/>
    <property type="match status" value="1"/>
</dbReference>
<dbReference type="GO" id="GO:0016747">
    <property type="term" value="F:acyltransferase activity, transferring groups other than amino-acyl groups"/>
    <property type="evidence" value="ECO:0007669"/>
    <property type="project" value="InterPro"/>
</dbReference>
<dbReference type="PROSITE" id="PS51186">
    <property type="entry name" value="GNAT"/>
    <property type="match status" value="1"/>
</dbReference>
<proteinExistence type="predicted"/>
<gene>
    <name evidence="2" type="ORF">PSTEL_13730</name>
</gene>
<dbReference type="InterPro" id="IPR000182">
    <property type="entry name" value="GNAT_dom"/>
</dbReference>
<accession>A0A089LR33</accession>
<dbReference type="CDD" id="cd04301">
    <property type="entry name" value="NAT_SF"/>
    <property type="match status" value="1"/>
</dbReference>
<sequence length="183" mass="21085">MQMLTTGEWKEDAWRRAEPVYREAFPHGAKPEGIVKRMLDRGIGSLHLLVQGENTLGMAVMGLAAGGPDKLLIIDYLAVRTDLRGQGIGRRFLNMIEEWAVREHRVSGILIEVEAGDTPEHEARYHYWEKCGFIRTSYVHSYIWVPEPYSAMLLPLDSSLNIGDDGRRLFRYIENFHKRSFRP</sequence>
<dbReference type="InterPro" id="IPR016181">
    <property type="entry name" value="Acyl_CoA_acyltransferase"/>
</dbReference>
<dbReference type="KEGG" id="pste:PSTEL_13730"/>
<organism evidence="2 3">
    <name type="scientific">Paenibacillus stellifer</name>
    <dbReference type="NCBI Taxonomy" id="169760"/>
    <lineage>
        <taxon>Bacteria</taxon>
        <taxon>Bacillati</taxon>
        <taxon>Bacillota</taxon>
        <taxon>Bacilli</taxon>
        <taxon>Bacillales</taxon>
        <taxon>Paenibacillaceae</taxon>
        <taxon>Paenibacillus</taxon>
    </lineage>
</organism>
<dbReference type="Proteomes" id="UP000029507">
    <property type="component" value="Chromosome"/>
</dbReference>
<dbReference type="HOGENOM" id="CLU_1459971_0_0_9"/>
<dbReference type="OrthoDB" id="2830399at2"/>
<keyword evidence="3" id="KW-1185">Reference proteome</keyword>
<reference evidence="2 3" key="1">
    <citation type="submission" date="2014-08" db="EMBL/GenBank/DDBJ databases">
        <title>Comparative genomics of the Paenibacillus odorifer group.</title>
        <authorList>
            <person name="den Bakker H.C."/>
            <person name="Tsai Y.-C."/>
            <person name="Martin N."/>
            <person name="Korlach J."/>
            <person name="Wiedmann M."/>
        </authorList>
    </citation>
    <scope>NUCLEOTIDE SEQUENCE [LARGE SCALE GENOMIC DNA]</scope>
    <source>
        <strain evidence="2 3">DSM 14472</strain>
    </source>
</reference>
<dbReference type="STRING" id="169760.PSTEL_13730"/>
<protein>
    <recommendedName>
        <fullName evidence="1">N-acetyltransferase domain-containing protein</fullName>
    </recommendedName>
</protein>
<dbReference type="EMBL" id="CP009286">
    <property type="protein sequence ID" value="AIQ63991.1"/>
    <property type="molecule type" value="Genomic_DNA"/>
</dbReference>
<evidence type="ECO:0000313" key="3">
    <source>
        <dbReference type="Proteomes" id="UP000029507"/>
    </source>
</evidence>
<feature type="domain" description="N-acetyltransferase" evidence="1">
    <location>
        <begin position="4"/>
        <end position="155"/>
    </location>
</feature>
<evidence type="ECO:0000259" key="1">
    <source>
        <dbReference type="PROSITE" id="PS51186"/>
    </source>
</evidence>
<evidence type="ECO:0000313" key="2">
    <source>
        <dbReference type="EMBL" id="AIQ63991.1"/>
    </source>
</evidence>
<dbReference type="SUPFAM" id="SSF55729">
    <property type="entry name" value="Acyl-CoA N-acyltransferases (Nat)"/>
    <property type="match status" value="1"/>
</dbReference>
<name>A0A089LR33_9BACL</name>
<dbReference type="Gene3D" id="3.40.630.30">
    <property type="match status" value="1"/>
</dbReference>